<dbReference type="AlphaFoldDB" id="A0A2I0JBT5"/>
<name>A0A2I0JBT5_PUNGR</name>
<dbReference type="STRING" id="22663.A0A2I0JBT5"/>
<proteinExistence type="predicted"/>
<feature type="compositionally biased region" description="Basic residues" evidence="1">
    <location>
        <begin position="189"/>
        <end position="205"/>
    </location>
</feature>
<evidence type="ECO:0000313" key="2">
    <source>
        <dbReference type="EMBL" id="PKI53697.1"/>
    </source>
</evidence>
<gene>
    <name evidence="2" type="ORF">CRG98_025938</name>
</gene>
<organism evidence="2 3">
    <name type="scientific">Punica granatum</name>
    <name type="common">Pomegranate</name>
    <dbReference type="NCBI Taxonomy" id="22663"/>
    <lineage>
        <taxon>Eukaryota</taxon>
        <taxon>Viridiplantae</taxon>
        <taxon>Streptophyta</taxon>
        <taxon>Embryophyta</taxon>
        <taxon>Tracheophyta</taxon>
        <taxon>Spermatophyta</taxon>
        <taxon>Magnoliopsida</taxon>
        <taxon>eudicotyledons</taxon>
        <taxon>Gunneridae</taxon>
        <taxon>Pentapetalae</taxon>
        <taxon>rosids</taxon>
        <taxon>malvids</taxon>
        <taxon>Myrtales</taxon>
        <taxon>Lythraceae</taxon>
        <taxon>Punica</taxon>
    </lineage>
</organism>
<sequence>MALLMAPSLPLAPISYGYPMITKMAAEMRQQQRETKVTSILALFQGPKIEWINHNLNLRMTLISTKNAPWMLMGPSHLITRRFYASPTTMEKALMSILPILRHAGSWHVKVGLPPSYVFLGWDIELGWDTETVVWRSFQGAWRKRKWTIGVTKKMKWIPSLRYPVWKVRNVKWHMKSSSNGYMTNPDKIKRKTKKVEQGKKRKRDAKVEPSTSDGGDRKEVKKYPVKGEMVSKKHSRKAATSRAAGIKARNDPKLLKQSIQKEKKRH</sequence>
<reference evidence="2 3" key="1">
    <citation type="submission" date="2017-11" db="EMBL/GenBank/DDBJ databases">
        <title>De-novo sequencing of pomegranate (Punica granatum L.) genome.</title>
        <authorList>
            <person name="Akparov Z."/>
            <person name="Amiraslanov A."/>
            <person name="Hajiyeva S."/>
            <person name="Abbasov M."/>
            <person name="Kaur K."/>
            <person name="Hamwieh A."/>
            <person name="Solovyev V."/>
            <person name="Salamov A."/>
            <person name="Braich B."/>
            <person name="Kosarev P."/>
            <person name="Mahmoud A."/>
            <person name="Hajiyev E."/>
            <person name="Babayeva S."/>
            <person name="Izzatullayeva V."/>
            <person name="Mammadov A."/>
            <person name="Mammadov A."/>
            <person name="Sharifova S."/>
            <person name="Ojaghi J."/>
            <person name="Eynullazada K."/>
            <person name="Bayramov B."/>
            <person name="Abdulazimova A."/>
            <person name="Shahmuradov I."/>
        </authorList>
    </citation>
    <scope>NUCLEOTIDE SEQUENCE [LARGE SCALE GENOMIC DNA]</scope>
    <source>
        <strain evidence="3">cv. AG2017</strain>
        <tissue evidence="2">Leaf</tissue>
    </source>
</reference>
<comment type="caution">
    <text evidence="2">The sequence shown here is derived from an EMBL/GenBank/DDBJ whole genome shotgun (WGS) entry which is preliminary data.</text>
</comment>
<dbReference type="EMBL" id="PGOL01001843">
    <property type="protein sequence ID" value="PKI53697.1"/>
    <property type="molecule type" value="Genomic_DNA"/>
</dbReference>
<protein>
    <submittedName>
        <fullName evidence="2">Uncharacterized protein</fullName>
    </submittedName>
</protein>
<accession>A0A2I0JBT5</accession>
<dbReference type="Proteomes" id="UP000233551">
    <property type="component" value="Unassembled WGS sequence"/>
</dbReference>
<keyword evidence="3" id="KW-1185">Reference proteome</keyword>
<feature type="region of interest" description="Disordered" evidence="1">
    <location>
        <begin position="177"/>
        <end position="267"/>
    </location>
</feature>
<evidence type="ECO:0000256" key="1">
    <source>
        <dbReference type="SAM" id="MobiDB-lite"/>
    </source>
</evidence>
<evidence type="ECO:0000313" key="3">
    <source>
        <dbReference type="Proteomes" id="UP000233551"/>
    </source>
</evidence>